<keyword evidence="2" id="KW-0690">Ribosome biogenesis</keyword>
<keyword evidence="10" id="KW-1185">Reference proteome</keyword>
<dbReference type="PANTHER" id="PTHR20426">
    <property type="entry name" value="RIBOSOME BIOGENESIS PROTEIN TSR3 HOMOLOG"/>
    <property type="match status" value="1"/>
</dbReference>
<proteinExistence type="predicted"/>
<evidence type="ECO:0000256" key="3">
    <source>
        <dbReference type="ARBA" id="ARBA00022552"/>
    </source>
</evidence>
<feature type="domain" description="16S/18S rRNA aminocarboxypropyltransferase Tsr3 C-terminal" evidence="7">
    <location>
        <begin position="61"/>
        <end position="181"/>
    </location>
</feature>
<dbReference type="InterPro" id="IPR022968">
    <property type="entry name" value="Tsr3-like"/>
</dbReference>
<evidence type="ECO:0000313" key="9">
    <source>
        <dbReference type="EMBL" id="KAH0451276.1"/>
    </source>
</evidence>
<evidence type="ECO:0000256" key="4">
    <source>
        <dbReference type="ARBA" id="ARBA00022679"/>
    </source>
</evidence>
<feature type="region of interest" description="Disordered" evidence="6">
    <location>
        <begin position="187"/>
        <end position="259"/>
    </location>
</feature>
<keyword evidence="3" id="KW-0698">rRNA processing</keyword>
<evidence type="ECO:0000313" key="10">
    <source>
        <dbReference type="Proteomes" id="UP000775213"/>
    </source>
</evidence>
<protein>
    <recommendedName>
        <fullName evidence="11">18S rRNA aminocarboxypropyltransferase</fullName>
    </recommendedName>
</protein>
<dbReference type="Proteomes" id="UP000775213">
    <property type="component" value="Unassembled WGS sequence"/>
</dbReference>
<dbReference type="Pfam" id="PF04068">
    <property type="entry name" value="Fer4_RLI"/>
    <property type="match status" value="1"/>
</dbReference>
<accession>A0AAV7G4F7</accession>
<reference evidence="9 10" key="1">
    <citation type="journal article" date="2021" name="Hortic Res">
        <title>Chromosome-scale assembly of the Dendrobium chrysotoxum genome enhances the understanding of orchid evolution.</title>
        <authorList>
            <person name="Zhang Y."/>
            <person name="Zhang G.Q."/>
            <person name="Zhang D."/>
            <person name="Liu X.D."/>
            <person name="Xu X.Y."/>
            <person name="Sun W.H."/>
            <person name="Yu X."/>
            <person name="Zhu X."/>
            <person name="Wang Z.W."/>
            <person name="Zhao X."/>
            <person name="Zhong W.Y."/>
            <person name="Chen H."/>
            <person name="Yin W.L."/>
            <person name="Huang T."/>
            <person name="Niu S.C."/>
            <person name="Liu Z.J."/>
        </authorList>
    </citation>
    <scope>NUCLEOTIDE SEQUENCE [LARGE SCALE GENOMIC DNA]</scope>
    <source>
        <strain evidence="9">Lindl</strain>
    </source>
</reference>
<dbReference type="EMBL" id="JAGFBR010000017">
    <property type="protein sequence ID" value="KAH0451276.1"/>
    <property type="molecule type" value="Genomic_DNA"/>
</dbReference>
<evidence type="ECO:0000259" key="8">
    <source>
        <dbReference type="Pfam" id="PF04068"/>
    </source>
</evidence>
<name>A0AAV7G4F7_DENCH</name>
<keyword evidence="1" id="KW-0963">Cytoplasm</keyword>
<dbReference type="GO" id="GO:0106388">
    <property type="term" value="F:rRNA small subunit aminocarboxypropyltransferase activity"/>
    <property type="evidence" value="ECO:0007669"/>
    <property type="project" value="InterPro"/>
</dbReference>
<evidence type="ECO:0000256" key="1">
    <source>
        <dbReference type="ARBA" id="ARBA00022490"/>
    </source>
</evidence>
<gene>
    <name evidence="9" type="ORF">IEQ34_018575</name>
</gene>
<evidence type="ECO:0000256" key="5">
    <source>
        <dbReference type="ARBA" id="ARBA00022691"/>
    </source>
</evidence>
<dbReference type="AlphaFoldDB" id="A0AAV7G4F7"/>
<sequence>MTVAIPHYQSRKDFGHCDIRKCTGRKLARFGLLKDSIQSLIECNFFYFGADLRVNNAFRGIVLSPVGTQCVSKEDHPLVKRQGLAVVDCSWVRLKDVPFVKLRCPAPLPWLVAANPINYGRPCDGEEETANLILGKFKWGHSFLSLNRHALSKNGFGLILLKAYSKCENGSEIISVQNTWLLNNSKARKSSTGGGGADEKAINTNTGSDSDTDDGLPPLEENLNHLILEDSEDSEEKEEEIEEEQEQSEGSSPNMLDLNTPTTSAISLKFIQISADVKANFDLWVSPIAIIIILKQKKKERN</sequence>
<dbReference type="InterPro" id="IPR007177">
    <property type="entry name" value="Tsr3_C"/>
</dbReference>
<dbReference type="Pfam" id="PF04034">
    <property type="entry name" value="Ribo_biogen_C"/>
    <property type="match status" value="1"/>
</dbReference>
<keyword evidence="4" id="KW-0808">Transferase</keyword>
<organism evidence="9 10">
    <name type="scientific">Dendrobium chrysotoxum</name>
    <name type="common">Orchid</name>
    <dbReference type="NCBI Taxonomy" id="161865"/>
    <lineage>
        <taxon>Eukaryota</taxon>
        <taxon>Viridiplantae</taxon>
        <taxon>Streptophyta</taxon>
        <taxon>Embryophyta</taxon>
        <taxon>Tracheophyta</taxon>
        <taxon>Spermatophyta</taxon>
        <taxon>Magnoliopsida</taxon>
        <taxon>Liliopsida</taxon>
        <taxon>Asparagales</taxon>
        <taxon>Orchidaceae</taxon>
        <taxon>Epidendroideae</taxon>
        <taxon>Malaxideae</taxon>
        <taxon>Dendrobiinae</taxon>
        <taxon>Dendrobium</taxon>
    </lineage>
</organism>
<comment type="caution">
    <text evidence="9">The sequence shown here is derived from an EMBL/GenBank/DDBJ whole genome shotgun (WGS) entry which is preliminary data.</text>
</comment>
<dbReference type="GO" id="GO:0030490">
    <property type="term" value="P:maturation of SSU-rRNA"/>
    <property type="evidence" value="ECO:0007669"/>
    <property type="project" value="TreeGrafter"/>
</dbReference>
<evidence type="ECO:0000256" key="2">
    <source>
        <dbReference type="ARBA" id="ARBA00022517"/>
    </source>
</evidence>
<dbReference type="InterPro" id="IPR007209">
    <property type="entry name" value="RNaseL-inhib-like_metal-bd_dom"/>
</dbReference>
<evidence type="ECO:0008006" key="11">
    <source>
        <dbReference type="Google" id="ProtNLM"/>
    </source>
</evidence>
<feature type="domain" description="RNase L inhibitor RLI-like possible metal-binding" evidence="8">
    <location>
        <begin position="13"/>
        <end position="33"/>
    </location>
</feature>
<dbReference type="PANTHER" id="PTHR20426:SF0">
    <property type="entry name" value="18S RRNA AMINOCARBOXYPROPYLTRANSFERASE"/>
    <property type="match status" value="1"/>
</dbReference>
<evidence type="ECO:0000256" key="6">
    <source>
        <dbReference type="SAM" id="MobiDB-lite"/>
    </source>
</evidence>
<feature type="compositionally biased region" description="Acidic residues" evidence="6">
    <location>
        <begin position="229"/>
        <end position="247"/>
    </location>
</feature>
<evidence type="ECO:0000259" key="7">
    <source>
        <dbReference type="Pfam" id="PF04034"/>
    </source>
</evidence>
<keyword evidence="5" id="KW-0949">S-adenosyl-L-methionine</keyword>